<protein>
    <submittedName>
        <fullName evidence="4">Uncharacterized protein</fullName>
    </submittedName>
</protein>
<dbReference type="EMBL" id="HBNR01052162">
    <property type="protein sequence ID" value="CAE4616837.1"/>
    <property type="molecule type" value="Transcribed_RNA"/>
</dbReference>
<dbReference type="Pfam" id="PF04488">
    <property type="entry name" value="Gly_transf_sug"/>
    <property type="match status" value="1"/>
</dbReference>
<feature type="compositionally biased region" description="Pro residues" evidence="2">
    <location>
        <begin position="398"/>
        <end position="407"/>
    </location>
</feature>
<evidence type="ECO:0000256" key="2">
    <source>
        <dbReference type="SAM" id="MobiDB-lite"/>
    </source>
</evidence>
<organism evidence="4">
    <name type="scientific">Alexandrium monilatum</name>
    <dbReference type="NCBI Taxonomy" id="311494"/>
    <lineage>
        <taxon>Eukaryota</taxon>
        <taxon>Sar</taxon>
        <taxon>Alveolata</taxon>
        <taxon>Dinophyceae</taxon>
        <taxon>Gonyaulacales</taxon>
        <taxon>Pyrocystaceae</taxon>
        <taxon>Alexandrium</taxon>
    </lineage>
</organism>
<proteinExistence type="predicted"/>
<dbReference type="GO" id="GO:0051999">
    <property type="term" value="P:mannosyl-inositol phosphorylceramide biosynthetic process"/>
    <property type="evidence" value="ECO:0007669"/>
    <property type="project" value="TreeGrafter"/>
</dbReference>
<dbReference type="InterPro" id="IPR007577">
    <property type="entry name" value="GlycoTrfase_DXD_sugar-bd_CS"/>
</dbReference>
<evidence type="ECO:0000256" key="3">
    <source>
        <dbReference type="SAM" id="SignalP"/>
    </source>
</evidence>
<feature type="compositionally biased region" description="Low complexity" evidence="2">
    <location>
        <begin position="35"/>
        <end position="57"/>
    </location>
</feature>
<dbReference type="PANTHER" id="PTHR32385:SF15">
    <property type="entry name" value="INOSITOL PHOSPHOCERAMIDE MANNOSYLTRANSFERASE 1"/>
    <property type="match status" value="1"/>
</dbReference>
<evidence type="ECO:0000256" key="1">
    <source>
        <dbReference type="ARBA" id="ARBA00022679"/>
    </source>
</evidence>
<evidence type="ECO:0000313" key="4">
    <source>
        <dbReference type="EMBL" id="CAE4616837.1"/>
    </source>
</evidence>
<dbReference type="InterPro" id="IPR029044">
    <property type="entry name" value="Nucleotide-diphossugar_trans"/>
</dbReference>
<gene>
    <name evidence="4" type="ORF">AMON00008_LOCUS36572</name>
</gene>
<dbReference type="GO" id="GO:0000030">
    <property type="term" value="F:mannosyltransferase activity"/>
    <property type="evidence" value="ECO:0007669"/>
    <property type="project" value="TreeGrafter"/>
</dbReference>
<feature type="chain" id="PRO_5031514040" evidence="3">
    <location>
        <begin position="21"/>
        <end position="415"/>
    </location>
</feature>
<dbReference type="PANTHER" id="PTHR32385">
    <property type="entry name" value="MANNOSYL PHOSPHORYLINOSITOL CERAMIDE SYNTHASE"/>
    <property type="match status" value="1"/>
</dbReference>
<dbReference type="AlphaFoldDB" id="A0A7S4V0C3"/>
<name>A0A7S4V0C3_9DINO</name>
<keyword evidence="3" id="KW-0732">Signal</keyword>
<reference evidence="4" key="1">
    <citation type="submission" date="2021-01" db="EMBL/GenBank/DDBJ databases">
        <authorList>
            <person name="Corre E."/>
            <person name="Pelletier E."/>
            <person name="Niang G."/>
            <person name="Scheremetjew M."/>
            <person name="Finn R."/>
            <person name="Kale V."/>
            <person name="Holt S."/>
            <person name="Cochrane G."/>
            <person name="Meng A."/>
            <person name="Brown T."/>
            <person name="Cohen L."/>
        </authorList>
    </citation>
    <scope>NUCLEOTIDE SEQUENCE</scope>
    <source>
        <strain evidence="4">CCMP3105</strain>
    </source>
</reference>
<dbReference type="Gene3D" id="3.90.550.20">
    <property type="match status" value="1"/>
</dbReference>
<feature type="region of interest" description="Disordered" evidence="2">
    <location>
        <begin position="352"/>
        <end position="415"/>
    </location>
</feature>
<feature type="signal peptide" evidence="3">
    <location>
        <begin position="1"/>
        <end position="20"/>
    </location>
</feature>
<feature type="region of interest" description="Disordered" evidence="2">
    <location>
        <begin position="23"/>
        <end position="75"/>
    </location>
</feature>
<dbReference type="InterPro" id="IPR051706">
    <property type="entry name" value="Glycosyltransferase_domain"/>
</dbReference>
<dbReference type="GO" id="GO:0016020">
    <property type="term" value="C:membrane"/>
    <property type="evidence" value="ECO:0007669"/>
    <property type="project" value="GOC"/>
</dbReference>
<dbReference type="SUPFAM" id="SSF53448">
    <property type="entry name" value="Nucleotide-diphospho-sugar transferases"/>
    <property type="match status" value="1"/>
</dbReference>
<accession>A0A7S4V0C3</accession>
<keyword evidence="1" id="KW-0808">Transferase</keyword>
<feature type="compositionally biased region" description="Pro residues" evidence="2">
    <location>
        <begin position="360"/>
        <end position="385"/>
    </location>
</feature>
<sequence>MRRLLQLGLLALGGSTRAAALRRAAGSVRDEPPLAAEAPTGASSASAAPAAAAPAPVKKAKPAPGPPKTNWDLYATPESKRRPTMLIPRVLHQTYKGMQLPSKFKQYRETWAKSLPNDWAKRLWTEEELRNLIKDSYPWFLEVYDSYEQDVNRIYAARVFLMHQYGGVYADLDIEALHDPTPLFSGDYDLAFFYMKSPKFRRPWAIDRPKGNAIGVVSNAMMASVSKHPFWLFLAQRMLKAAKDAAATREALYSTGGGSSTLKDVLFTTGNSLLTDALAEFQEKMPDAVVGIFSNRYWCPWKMGARDEVCEGLEACSVLHPDALLIHHWAGSWNHCTPGFCLPKPQEVVTSKKKHKRVMPAPPMLPDAPAAMPPPPPLPDAPPAVPEEEASQAVASPDSPPPEPPAPAADDEAIS</sequence>